<dbReference type="EMBL" id="JABBFW010000014">
    <property type="protein sequence ID" value="NML16969.1"/>
    <property type="molecule type" value="Genomic_DNA"/>
</dbReference>
<protein>
    <recommendedName>
        <fullName evidence="3">Hemerythrin HHE cation binding domain-containing protein</fullName>
    </recommendedName>
</protein>
<organism evidence="1 2">
    <name type="scientific">Azohydromonas caseinilytica</name>
    <dbReference type="NCBI Taxonomy" id="2728836"/>
    <lineage>
        <taxon>Bacteria</taxon>
        <taxon>Pseudomonadati</taxon>
        <taxon>Pseudomonadota</taxon>
        <taxon>Betaproteobacteria</taxon>
        <taxon>Burkholderiales</taxon>
        <taxon>Sphaerotilaceae</taxon>
        <taxon>Azohydromonas</taxon>
    </lineage>
</organism>
<dbReference type="Proteomes" id="UP000574067">
    <property type="component" value="Unassembled WGS sequence"/>
</dbReference>
<accession>A0A848FF68</accession>
<sequence length="84" mass="9223">MGHTQQPDHAAALTAGCAFDLEMARRHVAEAEGVLTRQRALLTALAGLGRDTEAAYKTLAVFEEVLNAMRQHLAVEERLVQKPR</sequence>
<comment type="caution">
    <text evidence="1">The sequence shown here is derived from an EMBL/GenBank/DDBJ whole genome shotgun (WGS) entry which is preliminary data.</text>
</comment>
<dbReference type="AlphaFoldDB" id="A0A848FF68"/>
<dbReference type="RefSeq" id="WP_169161875.1">
    <property type="nucleotide sequence ID" value="NZ_JABBFW010000014.1"/>
</dbReference>
<gene>
    <name evidence="1" type="ORF">HHL10_18470</name>
</gene>
<evidence type="ECO:0000313" key="1">
    <source>
        <dbReference type="EMBL" id="NML16969.1"/>
    </source>
</evidence>
<evidence type="ECO:0008006" key="3">
    <source>
        <dbReference type="Google" id="ProtNLM"/>
    </source>
</evidence>
<keyword evidence="2" id="KW-1185">Reference proteome</keyword>
<proteinExistence type="predicted"/>
<reference evidence="1 2" key="1">
    <citation type="submission" date="2020-04" db="EMBL/GenBank/DDBJ databases">
        <title>Azohydromonas sp. isolated from soil.</title>
        <authorList>
            <person name="Dahal R.H."/>
        </authorList>
    </citation>
    <scope>NUCLEOTIDE SEQUENCE [LARGE SCALE GENOMIC DNA]</scope>
    <source>
        <strain evidence="1 2">G-1-1-14</strain>
    </source>
</reference>
<name>A0A848FF68_9BURK</name>
<evidence type="ECO:0000313" key="2">
    <source>
        <dbReference type="Proteomes" id="UP000574067"/>
    </source>
</evidence>